<evidence type="ECO:0000313" key="2">
    <source>
        <dbReference type="EMBL" id="KAK6192806.1"/>
    </source>
</evidence>
<dbReference type="AlphaFoldDB" id="A0AAN8KBB4"/>
<dbReference type="PANTHER" id="PTHR31366:SF2">
    <property type="entry name" value="UPF0739 PROTEIN C1ORF74"/>
    <property type="match status" value="1"/>
</dbReference>
<comment type="caution">
    <text evidence="2">The sequence shown here is derived from an EMBL/GenBank/DDBJ whole genome shotgun (WGS) entry which is preliminary data.</text>
</comment>
<comment type="similarity">
    <text evidence="1">Belongs to the UPF0739 family.</text>
</comment>
<dbReference type="EMBL" id="JAZGQO010000002">
    <property type="protein sequence ID" value="KAK6192806.1"/>
    <property type="molecule type" value="Genomic_DNA"/>
</dbReference>
<dbReference type="Proteomes" id="UP001347796">
    <property type="component" value="Unassembled WGS sequence"/>
</dbReference>
<evidence type="ECO:0000256" key="1">
    <source>
        <dbReference type="ARBA" id="ARBA00007065"/>
    </source>
</evidence>
<dbReference type="InterPro" id="IPR027850">
    <property type="entry name" value="DUF4504"/>
</dbReference>
<evidence type="ECO:0000313" key="3">
    <source>
        <dbReference type="Proteomes" id="UP001347796"/>
    </source>
</evidence>
<proteinExistence type="inferred from homology"/>
<gene>
    <name evidence="2" type="ORF">SNE40_004216</name>
</gene>
<sequence>MDTITSQKSAPPFPDSKWKIIVQKHVGRKIGQKYRNIGLHILAVDKGVKCGFLLDFSLTVERLQLFLRELYMEKLIGNGLKIIDIGLDKLIYNVNSLKDAQSKWDEICFIDISKTNKTPCLLESTSDKLLGTRKVFENLDTSNDVAKIDVDNNKLANPSTLFGVQIGYPVVYWYEITGDNSNCLDMEPLKCVQVLCQRHILYSFSVPVCLWDIMENVVTAWFDFLLSKCEYSYFHNLRLKIETVCLPQVCL</sequence>
<organism evidence="2 3">
    <name type="scientific">Patella caerulea</name>
    <name type="common">Rayed Mediterranean limpet</name>
    <dbReference type="NCBI Taxonomy" id="87958"/>
    <lineage>
        <taxon>Eukaryota</taxon>
        <taxon>Metazoa</taxon>
        <taxon>Spiralia</taxon>
        <taxon>Lophotrochozoa</taxon>
        <taxon>Mollusca</taxon>
        <taxon>Gastropoda</taxon>
        <taxon>Patellogastropoda</taxon>
        <taxon>Patelloidea</taxon>
        <taxon>Patellidae</taxon>
        <taxon>Patella</taxon>
    </lineage>
</organism>
<dbReference type="PANTHER" id="PTHR31366">
    <property type="entry name" value="UPF0739 PROTEIN C1ORF74"/>
    <property type="match status" value="1"/>
</dbReference>
<reference evidence="2 3" key="1">
    <citation type="submission" date="2024-01" db="EMBL/GenBank/DDBJ databases">
        <title>The genome of the rayed Mediterranean limpet Patella caerulea (Linnaeus, 1758).</title>
        <authorList>
            <person name="Anh-Thu Weber A."/>
            <person name="Halstead-Nussloch G."/>
        </authorList>
    </citation>
    <scope>NUCLEOTIDE SEQUENCE [LARGE SCALE GENOMIC DNA]</scope>
    <source>
        <strain evidence="2">AATW-2023a</strain>
        <tissue evidence="2">Whole specimen</tissue>
    </source>
</reference>
<dbReference type="Pfam" id="PF14953">
    <property type="entry name" value="DUF4504"/>
    <property type="match status" value="1"/>
</dbReference>
<accession>A0AAN8KBB4</accession>
<protein>
    <submittedName>
        <fullName evidence="2">Uncharacterized protein</fullName>
    </submittedName>
</protein>
<name>A0AAN8KBB4_PATCE</name>
<keyword evidence="3" id="KW-1185">Reference proteome</keyword>